<dbReference type="InterPro" id="IPR006027">
    <property type="entry name" value="NusB_RsmB_TIM44"/>
</dbReference>
<sequence>MNARTKARVRAVEVLFEAEARNVPVVDAMELRRRVTDQQIAPYTESILRGVDSMLDQIDEYLETYSKGWSLDRMPAVDRAILRVATWELFYNDDVPDKVAVKEAGDIARELSTDDSPEFVSGLLGRLLELKPTLLA</sequence>
<dbReference type="NCBIfam" id="TIGR01951">
    <property type="entry name" value="nusB"/>
    <property type="match status" value="1"/>
</dbReference>
<dbReference type="Pfam" id="PF01029">
    <property type="entry name" value="NusB"/>
    <property type="match status" value="1"/>
</dbReference>
<evidence type="ECO:0000256" key="2">
    <source>
        <dbReference type="ARBA" id="ARBA00022814"/>
    </source>
</evidence>
<protein>
    <recommendedName>
        <fullName evidence="6">Transcription antitermination protein NusB</fullName>
    </recommendedName>
    <alternativeName>
        <fullName evidence="6">Antitermination factor NusB</fullName>
    </alternativeName>
</protein>
<reference evidence="8 9" key="1">
    <citation type="submission" date="2020-08" db="EMBL/GenBank/DDBJ databases">
        <title>Sequencing the genomes of 1000 actinobacteria strains.</title>
        <authorList>
            <person name="Klenk H.-P."/>
        </authorList>
    </citation>
    <scope>NUCLEOTIDE SEQUENCE [LARGE SCALE GENOMIC DNA]</scope>
    <source>
        <strain evidence="8 9">DSM 23694</strain>
    </source>
</reference>
<evidence type="ECO:0000256" key="1">
    <source>
        <dbReference type="ARBA" id="ARBA00005952"/>
    </source>
</evidence>
<keyword evidence="9" id="KW-1185">Reference proteome</keyword>
<dbReference type="SUPFAM" id="SSF48013">
    <property type="entry name" value="NusB-like"/>
    <property type="match status" value="1"/>
</dbReference>
<dbReference type="HAMAP" id="MF_00073">
    <property type="entry name" value="NusB"/>
    <property type="match status" value="1"/>
</dbReference>
<keyword evidence="4 6" id="KW-0805">Transcription regulation</keyword>
<evidence type="ECO:0000313" key="8">
    <source>
        <dbReference type="EMBL" id="MBB5597682.1"/>
    </source>
</evidence>
<keyword evidence="2 6" id="KW-0889">Transcription antitermination</keyword>
<dbReference type="Proteomes" id="UP000523863">
    <property type="component" value="Unassembled WGS sequence"/>
</dbReference>
<dbReference type="InterPro" id="IPR011605">
    <property type="entry name" value="NusB_fam"/>
</dbReference>
<dbReference type="AlphaFoldDB" id="A0A7W9DBB0"/>
<dbReference type="EMBL" id="JACHBL010000001">
    <property type="protein sequence ID" value="MBB5597682.1"/>
    <property type="molecule type" value="Genomic_DNA"/>
</dbReference>
<keyword evidence="5 6" id="KW-0804">Transcription</keyword>
<dbReference type="GO" id="GO:0031564">
    <property type="term" value="P:transcription antitermination"/>
    <property type="evidence" value="ECO:0007669"/>
    <property type="project" value="UniProtKB-KW"/>
</dbReference>
<dbReference type="PANTHER" id="PTHR11078:SF3">
    <property type="entry name" value="ANTITERMINATION NUSB DOMAIN-CONTAINING PROTEIN"/>
    <property type="match status" value="1"/>
</dbReference>
<feature type="domain" description="NusB/RsmB/TIM44" evidence="7">
    <location>
        <begin position="6"/>
        <end position="127"/>
    </location>
</feature>
<comment type="function">
    <text evidence="6">Involved in transcription antitermination. Required for transcription of ribosomal RNA (rRNA) genes. Binds specifically to the boxA antiterminator sequence of the ribosomal RNA (rrn) operons.</text>
</comment>
<evidence type="ECO:0000256" key="5">
    <source>
        <dbReference type="ARBA" id="ARBA00023163"/>
    </source>
</evidence>
<dbReference type="Gene3D" id="1.10.940.10">
    <property type="entry name" value="NusB-like"/>
    <property type="match status" value="1"/>
</dbReference>
<proteinExistence type="inferred from homology"/>
<evidence type="ECO:0000313" key="9">
    <source>
        <dbReference type="Proteomes" id="UP000523863"/>
    </source>
</evidence>
<comment type="similarity">
    <text evidence="1 6">Belongs to the NusB family.</text>
</comment>
<comment type="caution">
    <text evidence="8">The sequence shown here is derived from an EMBL/GenBank/DDBJ whole genome shotgun (WGS) entry which is preliminary data.</text>
</comment>
<dbReference type="InterPro" id="IPR035926">
    <property type="entry name" value="NusB-like_sf"/>
</dbReference>
<keyword evidence="3 6" id="KW-0694">RNA-binding</keyword>
<name>A0A7W9DBB0_9MICC</name>
<evidence type="ECO:0000256" key="6">
    <source>
        <dbReference type="HAMAP-Rule" id="MF_00073"/>
    </source>
</evidence>
<dbReference type="PANTHER" id="PTHR11078">
    <property type="entry name" value="N UTILIZATION SUBSTANCE PROTEIN B-RELATED"/>
    <property type="match status" value="1"/>
</dbReference>
<evidence type="ECO:0000256" key="4">
    <source>
        <dbReference type="ARBA" id="ARBA00023015"/>
    </source>
</evidence>
<accession>A0A7W9DBB0</accession>
<organism evidence="8 9">
    <name type="scientific">Neomicrococcus lactis</name>
    <dbReference type="NCBI Taxonomy" id="732241"/>
    <lineage>
        <taxon>Bacteria</taxon>
        <taxon>Bacillati</taxon>
        <taxon>Actinomycetota</taxon>
        <taxon>Actinomycetes</taxon>
        <taxon>Micrococcales</taxon>
        <taxon>Micrococcaceae</taxon>
        <taxon>Neomicrococcus</taxon>
    </lineage>
</organism>
<dbReference type="GO" id="GO:0006353">
    <property type="term" value="P:DNA-templated transcription termination"/>
    <property type="evidence" value="ECO:0007669"/>
    <property type="project" value="UniProtKB-UniRule"/>
</dbReference>
<evidence type="ECO:0000256" key="3">
    <source>
        <dbReference type="ARBA" id="ARBA00022884"/>
    </source>
</evidence>
<dbReference type="GO" id="GO:0003723">
    <property type="term" value="F:RNA binding"/>
    <property type="evidence" value="ECO:0007669"/>
    <property type="project" value="UniProtKB-UniRule"/>
</dbReference>
<gene>
    <name evidence="6" type="primary">nusB</name>
    <name evidence="8" type="ORF">BKA12_000762</name>
</gene>
<evidence type="ECO:0000259" key="7">
    <source>
        <dbReference type="Pfam" id="PF01029"/>
    </source>
</evidence>
<dbReference type="RefSeq" id="WP_183640796.1">
    <property type="nucleotide sequence ID" value="NZ_CANLFI010000001.1"/>
</dbReference>
<dbReference type="GO" id="GO:0005829">
    <property type="term" value="C:cytosol"/>
    <property type="evidence" value="ECO:0007669"/>
    <property type="project" value="TreeGrafter"/>
</dbReference>